<proteinExistence type="predicted"/>
<evidence type="ECO:0000313" key="1">
    <source>
        <dbReference type="EMBL" id="KAF3445962.1"/>
    </source>
</evidence>
<gene>
    <name evidence="1" type="ORF">FNV43_RR11139</name>
</gene>
<keyword evidence="2" id="KW-1185">Reference proteome</keyword>
<dbReference type="Proteomes" id="UP000796880">
    <property type="component" value="Unassembled WGS sequence"/>
</dbReference>
<evidence type="ECO:0000313" key="2">
    <source>
        <dbReference type="Proteomes" id="UP000796880"/>
    </source>
</evidence>
<protein>
    <submittedName>
        <fullName evidence="1">Uncharacterized protein</fullName>
    </submittedName>
</protein>
<sequence length="118" mass="12817">MGPRGGAIVTWFGEGLAQTLELGNGPVVMARNSFPWLECERPFGTCLKSGWLGFQALSLIGKEQVDLNRKVAKIDLPSQGKVEPRMKAAARGSPLQHKTVARMETILGRQRGASEGRN</sequence>
<comment type="caution">
    <text evidence="1">The sequence shown here is derived from an EMBL/GenBank/DDBJ whole genome shotgun (WGS) entry which is preliminary data.</text>
</comment>
<reference evidence="1" key="1">
    <citation type="submission" date="2020-03" db="EMBL/GenBank/DDBJ databases">
        <title>A high-quality chromosome-level genome assembly of a woody plant with both climbing and erect habits, Rhamnella rubrinervis.</title>
        <authorList>
            <person name="Lu Z."/>
            <person name="Yang Y."/>
            <person name="Zhu X."/>
            <person name="Sun Y."/>
        </authorList>
    </citation>
    <scope>NUCLEOTIDE SEQUENCE</scope>
    <source>
        <strain evidence="1">BYM</strain>
        <tissue evidence="1">Leaf</tissue>
    </source>
</reference>
<name>A0A8K0H551_9ROSA</name>
<organism evidence="1 2">
    <name type="scientific">Rhamnella rubrinervis</name>
    <dbReference type="NCBI Taxonomy" id="2594499"/>
    <lineage>
        <taxon>Eukaryota</taxon>
        <taxon>Viridiplantae</taxon>
        <taxon>Streptophyta</taxon>
        <taxon>Embryophyta</taxon>
        <taxon>Tracheophyta</taxon>
        <taxon>Spermatophyta</taxon>
        <taxon>Magnoliopsida</taxon>
        <taxon>eudicotyledons</taxon>
        <taxon>Gunneridae</taxon>
        <taxon>Pentapetalae</taxon>
        <taxon>rosids</taxon>
        <taxon>fabids</taxon>
        <taxon>Rosales</taxon>
        <taxon>Rhamnaceae</taxon>
        <taxon>rhamnoid group</taxon>
        <taxon>Rhamneae</taxon>
        <taxon>Rhamnella</taxon>
    </lineage>
</organism>
<accession>A0A8K0H551</accession>
<dbReference type="AlphaFoldDB" id="A0A8K0H551"/>
<dbReference type="EMBL" id="VOIH02000005">
    <property type="protein sequence ID" value="KAF3445962.1"/>
    <property type="molecule type" value="Genomic_DNA"/>
</dbReference>